<organism evidence="1 2">
    <name type="scientific">Anatilimnocola aggregata</name>
    <dbReference type="NCBI Taxonomy" id="2528021"/>
    <lineage>
        <taxon>Bacteria</taxon>
        <taxon>Pseudomonadati</taxon>
        <taxon>Planctomycetota</taxon>
        <taxon>Planctomycetia</taxon>
        <taxon>Pirellulales</taxon>
        <taxon>Pirellulaceae</taxon>
        <taxon>Anatilimnocola</taxon>
    </lineage>
</organism>
<evidence type="ECO:0000313" key="1">
    <source>
        <dbReference type="EMBL" id="QDU26759.1"/>
    </source>
</evidence>
<dbReference type="AlphaFoldDB" id="A0A517Y947"/>
<proteinExistence type="predicted"/>
<dbReference type="EMBL" id="CP036274">
    <property type="protein sequence ID" value="QDU26759.1"/>
    <property type="molecule type" value="Genomic_DNA"/>
</dbReference>
<gene>
    <name evidence="1" type="ORF">ETAA8_18400</name>
</gene>
<keyword evidence="2" id="KW-1185">Reference proteome</keyword>
<name>A0A517Y947_9BACT</name>
<accession>A0A517Y947</accession>
<dbReference type="KEGG" id="aagg:ETAA8_18400"/>
<protein>
    <submittedName>
        <fullName evidence="1">Uncharacterized protein</fullName>
    </submittedName>
</protein>
<evidence type="ECO:0000313" key="2">
    <source>
        <dbReference type="Proteomes" id="UP000315017"/>
    </source>
</evidence>
<dbReference type="Proteomes" id="UP000315017">
    <property type="component" value="Chromosome"/>
</dbReference>
<sequence length="320" mass="35915">MLPKVRALACGCPLDGYYNEAFHTDWGAEFRKDIVKDNTSAYLDDHGRPKLRSSIVGFLDLLGFSQSVTTAADEDSQPLLDKICNAIQDSRAYVRQILGSESQATPAGWAIKFFSDNLVLAYAYEDSGLAPAAAAWFVIRCAQRYQLRMALNGLFLRGGLTLGPVCLTDEIVFGKALIESYHLEERTAIVPRVLLSESLSRIILSAQEVANGSGDPEVGNALCRDVDGWWFVNYLQAAESNQRVDWSLIEQHKQSVLLSLSSTTRHDVLPKFGWACRYHNMYCHWHHNDPGYEDRYRVNRDDEHSLICQLKDATNSPKHG</sequence>
<reference evidence="1 2" key="1">
    <citation type="submission" date="2019-02" db="EMBL/GenBank/DDBJ databases">
        <title>Deep-cultivation of Planctomycetes and their phenomic and genomic characterization uncovers novel biology.</title>
        <authorList>
            <person name="Wiegand S."/>
            <person name="Jogler M."/>
            <person name="Boedeker C."/>
            <person name="Pinto D."/>
            <person name="Vollmers J."/>
            <person name="Rivas-Marin E."/>
            <person name="Kohn T."/>
            <person name="Peeters S.H."/>
            <person name="Heuer A."/>
            <person name="Rast P."/>
            <person name="Oberbeckmann S."/>
            <person name="Bunk B."/>
            <person name="Jeske O."/>
            <person name="Meyerdierks A."/>
            <person name="Storesund J.E."/>
            <person name="Kallscheuer N."/>
            <person name="Luecker S."/>
            <person name="Lage O.M."/>
            <person name="Pohl T."/>
            <person name="Merkel B.J."/>
            <person name="Hornburger P."/>
            <person name="Mueller R.-W."/>
            <person name="Bruemmer F."/>
            <person name="Labrenz M."/>
            <person name="Spormann A.M."/>
            <person name="Op den Camp H."/>
            <person name="Overmann J."/>
            <person name="Amann R."/>
            <person name="Jetten M.S.M."/>
            <person name="Mascher T."/>
            <person name="Medema M.H."/>
            <person name="Devos D.P."/>
            <person name="Kaster A.-K."/>
            <person name="Ovreas L."/>
            <person name="Rohde M."/>
            <person name="Galperin M.Y."/>
            <person name="Jogler C."/>
        </authorList>
    </citation>
    <scope>NUCLEOTIDE SEQUENCE [LARGE SCALE GENOMIC DNA]</scope>
    <source>
        <strain evidence="1 2">ETA_A8</strain>
    </source>
</reference>